<dbReference type="EMBL" id="JBHSHL010000020">
    <property type="protein sequence ID" value="MFC4804591.1"/>
    <property type="molecule type" value="Genomic_DNA"/>
</dbReference>
<dbReference type="InterPro" id="IPR000944">
    <property type="entry name" value="Tscrpt_reg_Rrf2"/>
</dbReference>
<dbReference type="SUPFAM" id="SSF46785">
    <property type="entry name" value="Winged helix' DNA-binding domain"/>
    <property type="match status" value="1"/>
</dbReference>
<evidence type="ECO:0000256" key="1">
    <source>
        <dbReference type="ARBA" id="ARBA00023125"/>
    </source>
</evidence>
<protein>
    <submittedName>
        <fullName evidence="2">RrF2 family transcriptional regulator</fullName>
    </submittedName>
</protein>
<sequence length="149" mass="16860">MKLSTKGRYGLKAMFDIATIYERQEPISLKQIAEKNHLSEQYLEQIFSVLKKSGLVKSIRGAQGGYMLGRQPSEITVGDIIRVLEGPIAPSMCVLEEETDCIELRTCPTRDVWKQIKDSVDEVIDNITLEDMLLKNQKKTQVSLIDSID</sequence>
<reference evidence="3" key="1">
    <citation type="journal article" date="2019" name="Int. J. Syst. Evol. Microbiol.">
        <title>The Global Catalogue of Microorganisms (GCM) 10K type strain sequencing project: providing services to taxonomists for standard genome sequencing and annotation.</title>
        <authorList>
            <consortium name="The Broad Institute Genomics Platform"/>
            <consortium name="The Broad Institute Genome Sequencing Center for Infectious Disease"/>
            <person name="Wu L."/>
            <person name="Ma J."/>
        </authorList>
    </citation>
    <scope>NUCLEOTIDE SEQUENCE [LARGE SCALE GENOMIC DNA]</scope>
    <source>
        <strain evidence="3">CCUG 46385</strain>
    </source>
</reference>
<dbReference type="Pfam" id="PF02082">
    <property type="entry name" value="Rrf2"/>
    <property type="match status" value="1"/>
</dbReference>
<dbReference type="InterPro" id="IPR036388">
    <property type="entry name" value="WH-like_DNA-bd_sf"/>
</dbReference>
<accession>A0ABV9QPJ4</accession>
<proteinExistence type="predicted"/>
<gene>
    <name evidence="2" type="ORF">ACFO4R_05790</name>
</gene>
<name>A0ABV9QPJ4_9FIRM</name>
<keyword evidence="3" id="KW-1185">Reference proteome</keyword>
<evidence type="ECO:0000313" key="3">
    <source>
        <dbReference type="Proteomes" id="UP001595916"/>
    </source>
</evidence>
<dbReference type="NCBIfam" id="TIGR00738">
    <property type="entry name" value="rrf2_super"/>
    <property type="match status" value="1"/>
</dbReference>
<dbReference type="PROSITE" id="PS51197">
    <property type="entry name" value="HTH_RRF2_2"/>
    <property type="match status" value="1"/>
</dbReference>
<dbReference type="InterPro" id="IPR036390">
    <property type="entry name" value="WH_DNA-bd_sf"/>
</dbReference>
<dbReference type="InterPro" id="IPR030489">
    <property type="entry name" value="TR_Rrf2-type_CS"/>
</dbReference>
<keyword evidence="1" id="KW-0238">DNA-binding</keyword>
<dbReference type="PROSITE" id="PS01332">
    <property type="entry name" value="HTH_RRF2_1"/>
    <property type="match status" value="1"/>
</dbReference>
<dbReference type="PANTHER" id="PTHR33221:SF5">
    <property type="entry name" value="HTH-TYPE TRANSCRIPTIONAL REGULATOR ISCR"/>
    <property type="match status" value="1"/>
</dbReference>
<dbReference type="Gene3D" id="1.10.10.10">
    <property type="entry name" value="Winged helix-like DNA-binding domain superfamily/Winged helix DNA-binding domain"/>
    <property type="match status" value="1"/>
</dbReference>
<comment type="caution">
    <text evidence="2">The sequence shown here is derived from an EMBL/GenBank/DDBJ whole genome shotgun (WGS) entry which is preliminary data.</text>
</comment>
<dbReference type="PANTHER" id="PTHR33221">
    <property type="entry name" value="WINGED HELIX-TURN-HELIX TRANSCRIPTIONAL REGULATOR, RRF2 FAMILY"/>
    <property type="match status" value="1"/>
</dbReference>
<dbReference type="RefSeq" id="WP_379788102.1">
    <property type="nucleotide sequence ID" value="NZ_JBHSHL010000020.1"/>
</dbReference>
<dbReference type="Proteomes" id="UP001595916">
    <property type="component" value="Unassembled WGS sequence"/>
</dbReference>
<organism evidence="2 3">
    <name type="scientific">Filifactor villosus</name>
    <dbReference type="NCBI Taxonomy" id="29374"/>
    <lineage>
        <taxon>Bacteria</taxon>
        <taxon>Bacillati</taxon>
        <taxon>Bacillota</taxon>
        <taxon>Clostridia</taxon>
        <taxon>Peptostreptococcales</taxon>
        <taxon>Filifactoraceae</taxon>
        <taxon>Filifactor</taxon>
    </lineage>
</organism>
<evidence type="ECO:0000313" key="2">
    <source>
        <dbReference type="EMBL" id="MFC4804591.1"/>
    </source>
</evidence>